<dbReference type="Pfam" id="PF06421">
    <property type="entry name" value="LepA_C"/>
    <property type="match status" value="1"/>
</dbReference>
<dbReference type="GO" id="GO:0045727">
    <property type="term" value="P:positive regulation of translation"/>
    <property type="evidence" value="ECO:0007669"/>
    <property type="project" value="UniProtKB-UniRule"/>
</dbReference>
<protein>
    <recommendedName>
        <fullName evidence="11 12">Elongation factor 4</fullName>
        <shortName evidence="12">EF-4</shortName>
        <ecNumber evidence="11 12">3.6.5.n1</ecNumber>
    </recommendedName>
    <alternativeName>
        <fullName evidence="12">Ribosomal back-translocase LepA</fullName>
    </alternativeName>
</protein>
<dbReference type="CDD" id="cd16260">
    <property type="entry name" value="EF4_III"/>
    <property type="match status" value="1"/>
</dbReference>
<dbReference type="PANTHER" id="PTHR43512">
    <property type="entry name" value="TRANSLATION FACTOR GUF1-RELATED"/>
    <property type="match status" value="1"/>
</dbReference>
<comment type="subcellular location">
    <subcellularLocation>
        <location evidence="12">Cell membrane</location>
        <topology evidence="12">Peripheral membrane protein</topology>
        <orientation evidence="12">Cytoplasmic side</orientation>
    </subcellularLocation>
</comment>
<evidence type="ECO:0000256" key="3">
    <source>
        <dbReference type="ARBA" id="ARBA00022741"/>
    </source>
</evidence>
<dbReference type="FunFam" id="3.30.70.2570:FF:000001">
    <property type="entry name" value="Translation factor GUF1, mitochondrial"/>
    <property type="match status" value="1"/>
</dbReference>
<proteinExistence type="inferred from homology"/>
<dbReference type="GO" id="GO:0003746">
    <property type="term" value="F:translation elongation factor activity"/>
    <property type="evidence" value="ECO:0007669"/>
    <property type="project" value="UniProtKB-UniRule"/>
</dbReference>
<keyword evidence="4 12" id="KW-0378">Hydrolase</keyword>
<dbReference type="InterPro" id="IPR031157">
    <property type="entry name" value="G_TR_CS"/>
</dbReference>
<dbReference type="InterPro" id="IPR038363">
    <property type="entry name" value="LepA_C_sf"/>
</dbReference>
<evidence type="ECO:0000256" key="4">
    <source>
        <dbReference type="ARBA" id="ARBA00022801"/>
    </source>
</evidence>
<dbReference type="InterPro" id="IPR004161">
    <property type="entry name" value="EFTu-like_2"/>
</dbReference>
<dbReference type="InterPro" id="IPR000640">
    <property type="entry name" value="EFG_V-like"/>
</dbReference>
<evidence type="ECO:0000256" key="7">
    <source>
        <dbReference type="ARBA" id="ARBA00023136"/>
    </source>
</evidence>
<dbReference type="CDD" id="cd03699">
    <property type="entry name" value="EF4_II"/>
    <property type="match status" value="1"/>
</dbReference>
<dbReference type="InterPro" id="IPR027417">
    <property type="entry name" value="P-loop_NTPase"/>
</dbReference>
<dbReference type="PANTHER" id="PTHR43512:SF4">
    <property type="entry name" value="TRANSLATION FACTOR GUF1 HOMOLOG, CHLOROPLASTIC"/>
    <property type="match status" value="1"/>
</dbReference>
<dbReference type="FunFam" id="2.40.30.10:FF:000015">
    <property type="entry name" value="Translation factor GUF1, mitochondrial"/>
    <property type="match status" value="1"/>
</dbReference>
<dbReference type="EC" id="3.6.5.n1" evidence="11 12"/>
<evidence type="ECO:0000256" key="8">
    <source>
        <dbReference type="ARBA" id="ARBA00050293"/>
    </source>
</evidence>
<dbReference type="GO" id="GO:0003924">
    <property type="term" value="F:GTPase activity"/>
    <property type="evidence" value="ECO:0007669"/>
    <property type="project" value="UniProtKB-UniRule"/>
</dbReference>
<dbReference type="SUPFAM" id="SSF54980">
    <property type="entry name" value="EF-G C-terminal domain-like"/>
    <property type="match status" value="2"/>
</dbReference>
<keyword evidence="5 12" id="KW-0648">Protein biosynthesis</keyword>
<organism evidence="14 15">
    <name type="scientific">Buchnera aphidicola</name>
    <name type="common">Nipponaphis monzeni</name>
    <dbReference type="NCBI Taxonomy" id="2495405"/>
    <lineage>
        <taxon>Bacteria</taxon>
        <taxon>Pseudomonadati</taxon>
        <taxon>Pseudomonadota</taxon>
        <taxon>Gammaproteobacteria</taxon>
        <taxon>Enterobacterales</taxon>
        <taxon>Erwiniaceae</taxon>
        <taxon>Buchnera</taxon>
    </lineage>
</organism>
<evidence type="ECO:0000313" key="14">
    <source>
        <dbReference type="EMBL" id="BBI01217.1"/>
    </source>
</evidence>
<dbReference type="HAMAP" id="MF_00071">
    <property type="entry name" value="LepA"/>
    <property type="match status" value="1"/>
</dbReference>
<evidence type="ECO:0000313" key="15">
    <source>
        <dbReference type="Proteomes" id="UP000317544"/>
    </source>
</evidence>
<comment type="similarity">
    <text evidence="10">Belongs to the GTP-binding elongation factor family. LepA subfamily.</text>
</comment>
<evidence type="ECO:0000256" key="11">
    <source>
        <dbReference type="ARBA" id="ARBA00066744"/>
    </source>
</evidence>
<feature type="binding site" evidence="12">
    <location>
        <begin position="14"/>
        <end position="19"/>
    </location>
    <ligand>
        <name>GTP</name>
        <dbReference type="ChEBI" id="CHEBI:37565"/>
    </ligand>
</feature>
<comment type="similarity">
    <text evidence="1 12">Belongs to the TRAFAC class translation factor GTPase superfamily. Classic translation factor GTPase family. LepA subfamily.</text>
</comment>
<evidence type="ECO:0000256" key="12">
    <source>
        <dbReference type="HAMAP-Rule" id="MF_00071"/>
    </source>
</evidence>
<keyword evidence="2 12" id="KW-1003">Cell membrane</keyword>
<dbReference type="GO" id="GO:0005886">
    <property type="term" value="C:plasma membrane"/>
    <property type="evidence" value="ECO:0007669"/>
    <property type="project" value="UniProtKB-SubCell"/>
</dbReference>
<dbReference type="Gene3D" id="2.40.30.10">
    <property type="entry name" value="Translation factors"/>
    <property type="match status" value="1"/>
</dbReference>
<name>A0A455TA36_9GAMM</name>
<dbReference type="SUPFAM" id="SSF52540">
    <property type="entry name" value="P-loop containing nucleoside triphosphate hydrolases"/>
    <property type="match status" value="1"/>
</dbReference>
<dbReference type="InterPro" id="IPR013842">
    <property type="entry name" value="LepA_CTD"/>
</dbReference>
<dbReference type="EMBL" id="AP019379">
    <property type="protein sequence ID" value="BBI01217.1"/>
    <property type="molecule type" value="Genomic_DNA"/>
</dbReference>
<dbReference type="Proteomes" id="UP000317544">
    <property type="component" value="Chromosome"/>
</dbReference>
<dbReference type="GO" id="GO:0097216">
    <property type="term" value="F:guanosine tetraphosphate binding"/>
    <property type="evidence" value="ECO:0007669"/>
    <property type="project" value="UniProtKB-ARBA"/>
</dbReference>
<dbReference type="Pfam" id="PF03144">
    <property type="entry name" value="GTP_EFTU_D2"/>
    <property type="match status" value="1"/>
</dbReference>
<evidence type="ECO:0000256" key="1">
    <source>
        <dbReference type="ARBA" id="ARBA00005454"/>
    </source>
</evidence>
<keyword evidence="3 12" id="KW-0547">Nucleotide-binding</keyword>
<dbReference type="InterPro" id="IPR006297">
    <property type="entry name" value="EF-4"/>
</dbReference>
<evidence type="ECO:0000256" key="6">
    <source>
        <dbReference type="ARBA" id="ARBA00023134"/>
    </source>
</evidence>
<dbReference type="PROSITE" id="PS00301">
    <property type="entry name" value="G_TR_1"/>
    <property type="match status" value="1"/>
</dbReference>
<dbReference type="InterPro" id="IPR035654">
    <property type="entry name" value="LepA_IV"/>
</dbReference>
<dbReference type="NCBIfam" id="TIGR01393">
    <property type="entry name" value="lepA"/>
    <property type="match status" value="1"/>
</dbReference>
<dbReference type="InterPro" id="IPR000795">
    <property type="entry name" value="T_Tr_GTP-bd_dom"/>
</dbReference>
<dbReference type="FunFam" id="3.30.70.870:FF:000004">
    <property type="entry name" value="Translation factor GUF1, mitochondrial"/>
    <property type="match status" value="1"/>
</dbReference>
<dbReference type="NCBIfam" id="TIGR00231">
    <property type="entry name" value="small_GTP"/>
    <property type="match status" value="1"/>
</dbReference>
<dbReference type="Gene3D" id="3.40.50.300">
    <property type="entry name" value="P-loop containing nucleotide triphosphate hydrolases"/>
    <property type="match status" value="1"/>
</dbReference>
<dbReference type="Gene3D" id="3.30.70.2570">
    <property type="entry name" value="Elongation factor 4, C-terminal domain"/>
    <property type="match status" value="1"/>
</dbReference>
<keyword evidence="6 12" id="KW-0342">GTP-binding</keyword>
<dbReference type="FunFam" id="3.30.70.240:FF:000007">
    <property type="entry name" value="Translation factor GUF1, mitochondrial"/>
    <property type="match status" value="1"/>
</dbReference>
<dbReference type="Pfam" id="PF00009">
    <property type="entry name" value="GTP_EFTU"/>
    <property type="match status" value="1"/>
</dbReference>
<sequence length="598" mass="67589">MKNIRNFSIIAHIDHGKSTISDRLIQICGGLTIREMSAQVLDSMDIEKERGITIKAQSVTINYVSKIQKKTFQLNFIDTPGHVNFSYEVLRSLNACEGAVLIIDSTQGIEAQTLENCKIAIDMKLKIIPVLNKIDLPTANISNSLNQIKNIIGFSPDQVLQCSGKTGFGIIDLLEKIVTDIPAPQGNPNKPLQALVIDSWFDNYLGVVSLICIKNGSLRKRDKIKVMSNSKIYTIESIGLFTPKKIYCNMLRCGQVGWVICNTKHVTDILVGDTLTLNKNPAVNTLPGFKKIKPQIYAGLFPIDLTEYQNFKNGLIKLSLNDASLYYENEHSTSLGFGFRCGFLGLLHMEIVKERLEREYHIDLISTAPNVIYEVETLNNKIIYVDNPSKFPALNKIKEIREPIAKCNIFTPTKFVGSIIKLCTQKRGIQINLTYHMNQVSILYEIPMSEVILNFFDELKSISSGYASLEYNFLNFKKSDVVKLDILINSKKIDALSCIIHKKNSQIYAKKIVHKIQSTIPRQQFDVIIQSVINNIIIARSTVKQLKKNVLSKCYGGDISRKKKLLQKQKKGKKKLKKIGKIAIPQKTFFTILNRHYK</sequence>
<comment type="function">
    <text evidence="9 12">Required for accurate and efficient protein synthesis under certain stress conditions. May act as a fidelity factor of the translation reaction, by catalyzing a one-codon backward translocation of tRNAs on improperly translocated ribosomes. Back-translocation proceeds from a post-translocation (POST) complex to a pre-translocation (PRE) complex, thus giving elongation factor G a second chance to translocate the tRNAs correctly. Binds to ribosomes in a GTP-dependent manner.</text>
</comment>
<comment type="catalytic activity">
    <reaction evidence="8 12">
        <text>GTP + H2O = GDP + phosphate + H(+)</text>
        <dbReference type="Rhea" id="RHEA:19669"/>
        <dbReference type="ChEBI" id="CHEBI:15377"/>
        <dbReference type="ChEBI" id="CHEBI:15378"/>
        <dbReference type="ChEBI" id="CHEBI:37565"/>
        <dbReference type="ChEBI" id="CHEBI:43474"/>
        <dbReference type="ChEBI" id="CHEBI:58189"/>
        <dbReference type="EC" id="3.6.5.n1"/>
    </reaction>
</comment>
<dbReference type="AlphaFoldDB" id="A0A455TA36"/>
<keyword evidence="15" id="KW-1185">Reference proteome</keyword>
<accession>A0A455TA36</accession>
<evidence type="ECO:0000259" key="13">
    <source>
        <dbReference type="PROSITE" id="PS51722"/>
    </source>
</evidence>
<dbReference type="Gene3D" id="3.30.70.240">
    <property type="match status" value="1"/>
</dbReference>
<dbReference type="InterPro" id="IPR005225">
    <property type="entry name" value="Small_GTP-bd"/>
</dbReference>
<dbReference type="InterPro" id="IPR035647">
    <property type="entry name" value="EFG_III/V"/>
</dbReference>
<dbReference type="Pfam" id="PF00679">
    <property type="entry name" value="EFG_C"/>
    <property type="match status" value="1"/>
</dbReference>
<dbReference type="GO" id="GO:0043022">
    <property type="term" value="F:ribosome binding"/>
    <property type="evidence" value="ECO:0007669"/>
    <property type="project" value="UniProtKB-UniRule"/>
</dbReference>
<gene>
    <name evidence="12 14" type="primary">lepA</name>
    <name evidence="14" type="ORF">BUCNMO_202</name>
</gene>
<dbReference type="FunFam" id="3.40.50.300:FF:000078">
    <property type="entry name" value="Elongation factor 4"/>
    <property type="match status" value="1"/>
</dbReference>
<evidence type="ECO:0000256" key="2">
    <source>
        <dbReference type="ARBA" id="ARBA00022475"/>
    </source>
</evidence>
<feature type="domain" description="Tr-type G" evidence="13">
    <location>
        <begin position="2"/>
        <end position="185"/>
    </location>
</feature>
<dbReference type="GO" id="GO:0005525">
    <property type="term" value="F:GTP binding"/>
    <property type="evidence" value="ECO:0007669"/>
    <property type="project" value="UniProtKB-UniRule"/>
</dbReference>
<evidence type="ECO:0000256" key="10">
    <source>
        <dbReference type="ARBA" id="ARBA00061052"/>
    </source>
</evidence>
<dbReference type="CDD" id="cd03709">
    <property type="entry name" value="lepA_C"/>
    <property type="match status" value="1"/>
</dbReference>
<keyword evidence="7 12" id="KW-0472">Membrane</keyword>
<dbReference type="PRINTS" id="PR00315">
    <property type="entry name" value="ELONGATNFCT"/>
</dbReference>
<feature type="binding site" evidence="12">
    <location>
        <begin position="132"/>
        <end position="135"/>
    </location>
    <ligand>
        <name>GTP</name>
        <dbReference type="ChEBI" id="CHEBI:37565"/>
    </ligand>
</feature>
<dbReference type="RefSeq" id="WP_158344814.1">
    <property type="nucleotide sequence ID" value="NZ_AP019379.1"/>
</dbReference>
<reference evidence="14 15" key="1">
    <citation type="journal article" date="2019" name="Proc. Natl. Acad. Sci. U.S.A.">
        <title>Exaggeration and cooption of innate immunity for social defense.</title>
        <authorList>
            <person name="Kutsukake M."/>
            <person name="Moriyama M."/>
            <person name="Shigenobu S."/>
            <person name="Meng X.-Y."/>
            <person name="Nikoh N."/>
            <person name="Noda C."/>
            <person name="Kobayashi S."/>
            <person name="Fukatsu T."/>
        </authorList>
    </citation>
    <scope>NUCLEOTIDE SEQUENCE [LARGE SCALE GENOMIC DNA]</scope>
    <source>
        <strain evidence="14 15">Nmo</strain>
    </source>
</reference>
<dbReference type="Gene3D" id="3.30.70.870">
    <property type="entry name" value="Elongation Factor G (Translational Gtpase), domain 3"/>
    <property type="match status" value="1"/>
</dbReference>
<dbReference type="CDD" id="cd01890">
    <property type="entry name" value="LepA"/>
    <property type="match status" value="1"/>
</dbReference>
<evidence type="ECO:0000256" key="5">
    <source>
        <dbReference type="ARBA" id="ARBA00022917"/>
    </source>
</evidence>
<evidence type="ECO:0000256" key="9">
    <source>
        <dbReference type="ARBA" id="ARBA00057626"/>
    </source>
</evidence>
<dbReference type="PROSITE" id="PS51722">
    <property type="entry name" value="G_TR_2"/>
    <property type="match status" value="1"/>
</dbReference>
<dbReference type="OrthoDB" id="9804431at2"/>